<proteinExistence type="predicted"/>
<name>A0AAU9KLI6_9CILI</name>
<dbReference type="EMBL" id="CAJZBQ010000058">
    <property type="protein sequence ID" value="CAG9334255.1"/>
    <property type="molecule type" value="Genomic_DNA"/>
</dbReference>
<evidence type="ECO:0000313" key="2">
    <source>
        <dbReference type="Proteomes" id="UP001162131"/>
    </source>
</evidence>
<protein>
    <submittedName>
        <fullName evidence="1">Uncharacterized protein</fullName>
    </submittedName>
</protein>
<reference evidence="1" key="1">
    <citation type="submission" date="2021-09" db="EMBL/GenBank/DDBJ databases">
        <authorList>
            <consortium name="AG Swart"/>
            <person name="Singh M."/>
            <person name="Singh A."/>
            <person name="Seah K."/>
            <person name="Emmerich C."/>
        </authorList>
    </citation>
    <scope>NUCLEOTIDE SEQUENCE</scope>
    <source>
        <strain evidence="1">ATCC30299</strain>
    </source>
</reference>
<evidence type="ECO:0000313" key="1">
    <source>
        <dbReference type="EMBL" id="CAG9334255.1"/>
    </source>
</evidence>
<accession>A0AAU9KLI6</accession>
<gene>
    <name evidence="1" type="ORF">BSTOLATCC_MIC60874</name>
</gene>
<sequence>MPLPSTTTQSRIPSRPLTARKVVNQWSLVRLKRKQDLSTKRKLKFADESFRHNNSFSKIFDSENDW</sequence>
<organism evidence="1 2">
    <name type="scientific">Blepharisma stoltei</name>
    <dbReference type="NCBI Taxonomy" id="1481888"/>
    <lineage>
        <taxon>Eukaryota</taxon>
        <taxon>Sar</taxon>
        <taxon>Alveolata</taxon>
        <taxon>Ciliophora</taxon>
        <taxon>Postciliodesmatophora</taxon>
        <taxon>Heterotrichea</taxon>
        <taxon>Heterotrichida</taxon>
        <taxon>Blepharismidae</taxon>
        <taxon>Blepharisma</taxon>
    </lineage>
</organism>
<comment type="caution">
    <text evidence="1">The sequence shown here is derived from an EMBL/GenBank/DDBJ whole genome shotgun (WGS) entry which is preliminary data.</text>
</comment>
<dbReference type="AlphaFoldDB" id="A0AAU9KLI6"/>
<keyword evidence="2" id="KW-1185">Reference proteome</keyword>
<dbReference type="Proteomes" id="UP001162131">
    <property type="component" value="Unassembled WGS sequence"/>
</dbReference>